<comment type="caution">
    <text evidence="1">The sequence shown here is derived from an EMBL/GenBank/DDBJ whole genome shotgun (WGS) entry which is preliminary data.</text>
</comment>
<protein>
    <submittedName>
        <fullName evidence="1">Uncharacterized protein</fullName>
    </submittedName>
</protein>
<dbReference type="PANTHER" id="PTHR31751:SF42">
    <property type="entry name" value="PROTEIN CBG10204"/>
    <property type="match status" value="1"/>
</dbReference>
<keyword evidence="2" id="KW-1185">Reference proteome</keyword>
<organism evidence="1 2">
    <name type="scientific">Paramuricea clavata</name>
    <name type="common">Red gorgonian</name>
    <name type="synonym">Violescent sea-whip</name>
    <dbReference type="NCBI Taxonomy" id="317549"/>
    <lineage>
        <taxon>Eukaryota</taxon>
        <taxon>Metazoa</taxon>
        <taxon>Cnidaria</taxon>
        <taxon>Anthozoa</taxon>
        <taxon>Octocorallia</taxon>
        <taxon>Malacalcyonacea</taxon>
        <taxon>Plexauridae</taxon>
        <taxon>Paramuricea</taxon>
    </lineage>
</organism>
<reference evidence="1" key="1">
    <citation type="submission" date="2020-04" db="EMBL/GenBank/DDBJ databases">
        <authorList>
            <person name="Alioto T."/>
            <person name="Alioto T."/>
            <person name="Gomez Garrido J."/>
        </authorList>
    </citation>
    <scope>NUCLEOTIDE SEQUENCE</scope>
    <source>
        <strain evidence="1">A484AB</strain>
    </source>
</reference>
<dbReference type="AlphaFoldDB" id="A0A7D9ITN7"/>
<proteinExistence type="predicted"/>
<evidence type="ECO:0000313" key="1">
    <source>
        <dbReference type="EMBL" id="CAB4012958.1"/>
    </source>
</evidence>
<dbReference type="Proteomes" id="UP001152795">
    <property type="component" value="Unassembled WGS sequence"/>
</dbReference>
<dbReference type="PANTHER" id="PTHR31751">
    <property type="entry name" value="SI:CH211-108C17.2-RELATED-RELATED"/>
    <property type="match status" value="1"/>
</dbReference>
<name>A0A7D9ITN7_PARCT</name>
<sequence length="178" mass="19568">MEGCPEKDKEQDEPIILTSEKSVKDQLKFIVCEEAIATTFSVCLKCGSRCSVLVTSIIGSYCKILISCLSSAQHNISWSTGPLMNRLPAFNLLMAASILSTSMESNKTMRFMESLNILCFKRRELSNIKSAYVIPAVISVWEMEQHKLLDDLKGKAIEIASDMRVDSPGHCGLLGAGS</sequence>
<dbReference type="EMBL" id="CACRXK020007696">
    <property type="protein sequence ID" value="CAB4012958.1"/>
    <property type="molecule type" value="Genomic_DNA"/>
</dbReference>
<gene>
    <name evidence="1" type="ORF">PACLA_8A049686</name>
</gene>
<accession>A0A7D9ITN7</accession>
<evidence type="ECO:0000313" key="2">
    <source>
        <dbReference type="Proteomes" id="UP001152795"/>
    </source>
</evidence>